<feature type="chain" id="PRO_5044819795" description="Legume lectin domain-containing protein" evidence="5">
    <location>
        <begin position="23"/>
        <end position="758"/>
    </location>
</feature>
<dbReference type="Pfam" id="PF00139">
    <property type="entry name" value="Lectin_legB"/>
    <property type="match status" value="1"/>
</dbReference>
<dbReference type="PANTHER" id="PTHR32401">
    <property type="entry name" value="CONCANAVALIN A-LIKE LECTIN FAMILY PROTEIN"/>
    <property type="match status" value="1"/>
</dbReference>
<accession>A0ABD1YVB3</accession>
<sequence length="758" mass="82236">MILAVLMTILSLLAFSADQAKAQGPVDFNFPVFDTPASLSLTVLNNASVDTFHEELKVSDPSESWCNSNYCQGQIYYATPIDIIEPTMQSTYSFSTSFVFSLTSPASKGEGLVFMLTGDPYANQGSGVGTYFGLFPGTGQSSTPTIAVEFDTLKNNQIFDLTDNHVGVDINTAVSVSQERVYGRLNDGEKFQTWIDYHDSTKRLEVRLTFWSSSVTPPAIPVIDIDFNLTAFADDKMYAGFSANTYTGQQQEAAIYSWMFRSTLENSAPPPPLPSNASVFPAPFKPVGNHSRNHTLSKEEKIVLGFCIGGGLGVIVVLGGCFWLGYHCGRKRVVAAGEGSVASGSTGDAGEADDRTEKFDEQLKNAEQGTLIPVSTRGSSLETTPGENESTSTELREESPKEFVRTKSAREIQAEGVKADAIKRGILNIEEVTGSAHAPFRRRITSFHDLGSAGDAPEVEAQEIVYELPVNDLKEENESVSDNGETPDYSRGEHGEIVYEITAKPDIPAEKSKSWSIWSSKASSSPLGDRRHTPPSGPVSPRTSVKIKRKRFWSPWSSVEAREVDVVLKSAVPSSSTDHSERSHLKNPEVASPVSPPAETIMFSNALYDSPPEESREPSQCSNELHMEDEVYVPPSPQEVFDSPSVAGDSDQEELVERIFDVGVPNQDEDVEQVFDVPVSQTSSRIDAAVDVPFPSRRGSRKPSQAGTRAPSPLGTPSASPTISPAGTATSSPTATSGSSSSKDSESKKTKRKPRWRY</sequence>
<feature type="compositionally biased region" description="Low complexity" evidence="3">
    <location>
        <begin position="514"/>
        <end position="525"/>
    </location>
</feature>
<evidence type="ECO:0000256" key="3">
    <source>
        <dbReference type="SAM" id="MobiDB-lite"/>
    </source>
</evidence>
<evidence type="ECO:0000256" key="1">
    <source>
        <dbReference type="ARBA" id="ARBA00007606"/>
    </source>
</evidence>
<dbReference type="CDD" id="cd06899">
    <property type="entry name" value="lectin_legume_LecRK_Arcelin_ConA"/>
    <property type="match status" value="1"/>
</dbReference>
<dbReference type="InterPro" id="IPR013320">
    <property type="entry name" value="ConA-like_dom_sf"/>
</dbReference>
<feature type="region of interest" description="Disordered" evidence="3">
    <location>
        <begin position="337"/>
        <end position="400"/>
    </location>
</feature>
<dbReference type="InterPro" id="IPR050258">
    <property type="entry name" value="Leguminous_Lectin"/>
</dbReference>
<feature type="signal peptide" evidence="5">
    <location>
        <begin position="1"/>
        <end position="22"/>
    </location>
</feature>
<evidence type="ECO:0000256" key="5">
    <source>
        <dbReference type="SAM" id="SignalP"/>
    </source>
</evidence>
<feature type="compositionally biased region" description="Basic and acidic residues" evidence="3">
    <location>
        <begin position="352"/>
        <end position="364"/>
    </location>
</feature>
<dbReference type="Proteomes" id="UP001605036">
    <property type="component" value="Unassembled WGS sequence"/>
</dbReference>
<dbReference type="Gene3D" id="2.60.120.200">
    <property type="match status" value="1"/>
</dbReference>
<evidence type="ECO:0000256" key="4">
    <source>
        <dbReference type="SAM" id="Phobius"/>
    </source>
</evidence>
<dbReference type="EMBL" id="JBHFFA010000003">
    <property type="protein sequence ID" value="KAL2633322.1"/>
    <property type="molecule type" value="Genomic_DNA"/>
</dbReference>
<evidence type="ECO:0000256" key="2">
    <source>
        <dbReference type="ARBA" id="ARBA00022734"/>
    </source>
</evidence>
<feature type="domain" description="Legume lectin" evidence="6">
    <location>
        <begin position="27"/>
        <end position="266"/>
    </location>
</feature>
<feature type="compositionally biased region" description="Polar residues" evidence="3">
    <location>
        <begin position="376"/>
        <end position="393"/>
    </location>
</feature>
<feature type="compositionally biased region" description="Low complexity" evidence="3">
    <location>
        <begin position="715"/>
        <end position="742"/>
    </location>
</feature>
<feature type="transmembrane region" description="Helical" evidence="4">
    <location>
        <begin position="302"/>
        <end position="326"/>
    </location>
</feature>
<evidence type="ECO:0000313" key="8">
    <source>
        <dbReference type="Proteomes" id="UP001605036"/>
    </source>
</evidence>
<keyword evidence="8" id="KW-1185">Reference proteome</keyword>
<feature type="region of interest" description="Disordered" evidence="3">
    <location>
        <begin position="571"/>
        <end position="758"/>
    </location>
</feature>
<gene>
    <name evidence="7" type="ORF">R1flu_004801</name>
</gene>
<evidence type="ECO:0000259" key="6">
    <source>
        <dbReference type="Pfam" id="PF00139"/>
    </source>
</evidence>
<comment type="similarity">
    <text evidence="1">Belongs to the leguminous lectin family.</text>
</comment>
<dbReference type="InterPro" id="IPR001220">
    <property type="entry name" value="Legume_lectin_dom"/>
</dbReference>
<keyword evidence="5" id="KW-0732">Signal</keyword>
<dbReference type="PROSITE" id="PS00307">
    <property type="entry name" value="LECTIN_LEGUME_BETA"/>
    <property type="match status" value="1"/>
</dbReference>
<organism evidence="7 8">
    <name type="scientific">Riccia fluitans</name>
    <dbReference type="NCBI Taxonomy" id="41844"/>
    <lineage>
        <taxon>Eukaryota</taxon>
        <taxon>Viridiplantae</taxon>
        <taxon>Streptophyta</taxon>
        <taxon>Embryophyta</taxon>
        <taxon>Marchantiophyta</taxon>
        <taxon>Marchantiopsida</taxon>
        <taxon>Marchantiidae</taxon>
        <taxon>Marchantiales</taxon>
        <taxon>Ricciaceae</taxon>
        <taxon>Riccia</taxon>
    </lineage>
</organism>
<keyword evidence="4" id="KW-0472">Membrane</keyword>
<feature type="region of interest" description="Disordered" evidence="3">
    <location>
        <begin position="510"/>
        <end position="545"/>
    </location>
</feature>
<name>A0ABD1YVB3_9MARC</name>
<comment type="caution">
    <text evidence="7">The sequence shown here is derived from an EMBL/GenBank/DDBJ whole genome shotgun (WGS) entry which is preliminary data.</text>
</comment>
<dbReference type="AlphaFoldDB" id="A0ABD1YVB3"/>
<evidence type="ECO:0000313" key="7">
    <source>
        <dbReference type="EMBL" id="KAL2633322.1"/>
    </source>
</evidence>
<proteinExistence type="inferred from homology"/>
<dbReference type="SUPFAM" id="SSF49899">
    <property type="entry name" value="Concanavalin A-like lectins/glucanases"/>
    <property type="match status" value="1"/>
</dbReference>
<keyword evidence="4" id="KW-1133">Transmembrane helix</keyword>
<protein>
    <recommendedName>
        <fullName evidence="6">Legume lectin domain-containing protein</fullName>
    </recommendedName>
</protein>
<reference evidence="7 8" key="1">
    <citation type="submission" date="2024-09" db="EMBL/GenBank/DDBJ databases">
        <title>Chromosome-scale assembly of Riccia fluitans.</title>
        <authorList>
            <person name="Paukszto L."/>
            <person name="Sawicki J."/>
            <person name="Karawczyk K."/>
            <person name="Piernik-Szablinska J."/>
            <person name="Szczecinska M."/>
            <person name="Mazdziarz M."/>
        </authorList>
    </citation>
    <scope>NUCLEOTIDE SEQUENCE [LARGE SCALE GENOMIC DNA]</scope>
    <source>
        <strain evidence="7">Rf_01</strain>
        <tissue evidence="7">Aerial parts of the thallus</tissue>
    </source>
</reference>
<feature type="compositionally biased region" description="Basic and acidic residues" evidence="3">
    <location>
        <begin position="578"/>
        <end position="587"/>
    </location>
</feature>
<feature type="region of interest" description="Disordered" evidence="3">
    <location>
        <begin position="473"/>
        <end position="494"/>
    </location>
</feature>
<dbReference type="InterPro" id="IPR019825">
    <property type="entry name" value="Lectin_legB_Mn/Ca_BS"/>
</dbReference>
<dbReference type="GO" id="GO:0030246">
    <property type="term" value="F:carbohydrate binding"/>
    <property type="evidence" value="ECO:0007669"/>
    <property type="project" value="UniProtKB-KW"/>
</dbReference>
<keyword evidence="2" id="KW-0430">Lectin</keyword>
<feature type="compositionally biased region" description="Basic residues" evidence="3">
    <location>
        <begin position="749"/>
        <end position="758"/>
    </location>
</feature>
<keyword evidence="4" id="KW-0812">Transmembrane</keyword>
<dbReference type="PANTHER" id="PTHR32401:SF48">
    <property type="entry name" value="LEGUME LECTIN DOMAIN-CONTAINING PROTEIN"/>
    <property type="match status" value="1"/>
</dbReference>